<name>G0GDH9_WINT7</name>
<evidence type="ECO:0000256" key="7">
    <source>
        <dbReference type="ARBA" id="ARBA00023134"/>
    </source>
</evidence>
<evidence type="ECO:0000256" key="9">
    <source>
        <dbReference type="SAM" id="MobiDB-lite"/>
    </source>
</evidence>
<dbReference type="HAMAP" id="MF_01454">
    <property type="entry name" value="GTPase_Obg"/>
    <property type="match status" value="1"/>
</dbReference>
<dbReference type="NCBIfam" id="NF008956">
    <property type="entry name" value="PRK12299.1"/>
    <property type="match status" value="1"/>
</dbReference>
<dbReference type="Gene3D" id="2.70.210.12">
    <property type="entry name" value="GTP1/OBG domain"/>
    <property type="match status" value="1"/>
</dbReference>
<dbReference type="GO" id="GO:0042254">
    <property type="term" value="P:ribosome biogenesis"/>
    <property type="evidence" value="ECO:0007669"/>
    <property type="project" value="UniProtKB-UniRule"/>
</dbReference>
<keyword evidence="7 8" id="KW-0342">GTP-binding</keyword>
<dbReference type="HOGENOM" id="CLU_011747_2_0_12"/>
<dbReference type="PROSITE" id="PS00905">
    <property type="entry name" value="GTP1_OBG"/>
    <property type="match status" value="1"/>
</dbReference>
<comment type="subcellular location">
    <subcellularLocation>
        <location evidence="8">Cytoplasm</location>
    </subcellularLocation>
</comment>
<dbReference type="GO" id="GO:0005737">
    <property type="term" value="C:cytoplasm"/>
    <property type="evidence" value="ECO:0007669"/>
    <property type="project" value="UniProtKB-SubCell"/>
</dbReference>
<evidence type="ECO:0000256" key="3">
    <source>
        <dbReference type="ARBA" id="ARBA00022723"/>
    </source>
</evidence>
<feature type="binding site" evidence="8">
    <location>
        <begin position="316"/>
        <end position="318"/>
    </location>
    <ligand>
        <name>GTP</name>
        <dbReference type="ChEBI" id="CHEBI:37565"/>
    </ligand>
</feature>
<dbReference type="OrthoDB" id="9807318at2"/>
<dbReference type="GO" id="GO:0005525">
    <property type="term" value="F:GTP binding"/>
    <property type="evidence" value="ECO:0007669"/>
    <property type="project" value="UniProtKB-UniRule"/>
</dbReference>
<dbReference type="InterPro" id="IPR014100">
    <property type="entry name" value="GTP-bd_Obg/CgtA"/>
</dbReference>
<keyword evidence="4 8" id="KW-0547">Nucleotide-binding</keyword>
<dbReference type="AlphaFoldDB" id="G0GDH9"/>
<organism evidence="12 13">
    <name type="scientific">Winmispira thermophila (strain ATCC 700085 / DSM 6578 / Z-1203)</name>
    <name type="common">Spirochaeta thermophila</name>
    <dbReference type="NCBI Taxonomy" id="869211"/>
    <lineage>
        <taxon>Bacteria</taxon>
        <taxon>Pseudomonadati</taxon>
        <taxon>Spirochaetota</taxon>
        <taxon>Spirochaetia</taxon>
        <taxon>Winmispirales</taxon>
        <taxon>Winmispiraceae</taxon>
        <taxon>Winmispira</taxon>
    </lineage>
</organism>
<evidence type="ECO:0000256" key="1">
    <source>
        <dbReference type="ARBA" id="ARBA00007699"/>
    </source>
</evidence>
<dbReference type="InterPro" id="IPR006169">
    <property type="entry name" value="GTP1_OBG_dom"/>
</dbReference>
<evidence type="ECO:0000256" key="4">
    <source>
        <dbReference type="ARBA" id="ARBA00022741"/>
    </source>
</evidence>
<feature type="binding site" evidence="8">
    <location>
        <begin position="222"/>
        <end position="225"/>
    </location>
    <ligand>
        <name>GTP</name>
        <dbReference type="ChEBI" id="CHEBI:37565"/>
    </ligand>
</feature>
<accession>G0GDH9</accession>
<dbReference type="PROSITE" id="PS51883">
    <property type="entry name" value="OBG"/>
    <property type="match status" value="1"/>
</dbReference>
<dbReference type="EMBL" id="CP002903">
    <property type="protein sequence ID" value="AEJ61326.1"/>
    <property type="molecule type" value="Genomic_DNA"/>
</dbReference>
<evidence type="ECO:0000256" key="2">
    <source>
        <dbReference type="ARBA" id="ARBA00022490"/>
    </source>
</evidence>
<proteinExistence type="inferred from homology"/>
<dbReference type="Proteomes" id="UP000007254">
    <property type="component" value="Chromosome"/>
</dbReference>
<evidence type="ECO:0000256" key="8">
    <source>
        <dbReference type="HAMAP-Rule" id="MF_01454"/>
    </source>
</evidence>
<sequence length="343" mass="37005">MSDAAEGVERFVDEVEIEVSSGKGGDGCVSFRREKYVPRGGPDGGDGGKGGDVVFVIRPNLKTLVHLRRRSVYRAGNGEPGRGKQQHGKNGEELVIEVPPGTVVRDAATGEVLKDLSSLSSEEKWVFLRGGRGGRGNVHFKSPTNQAPRHAEPGRPGETRRIILELRLIADIGLVGFPNAGKSTLLSVVTNAHPRIASYPFTTRIPHLGVMYIHETELILADIPGIIEGASRGAGLGLRFLKHIARTAGLAFLIDLADEMWEGAFDILMNELRTYGQGLAEKPSIIVGTKIDLPGTEERLRALRSMHPGIPVLGISAVQRKGLRELGEAFLDLKRRAAEEGGL</sequence>
<evidence type="ECO:0000259" key="11">
    <source>
        <dbReference type="PROSITE" id="PS51883"/>
    </source>
</evidence>
<feature type="binding site" evidence="8">
    <location>
        <begin position="176"/>
        <end position="183"/>
    </location>
    <ligand>
        <name>GTP</name>
        <dbReference type="ChEBI" id="CHEBI:37565"/>
    </ligand>
</feature>
<dbReference type="SUPFAM" id="SSF82051">
    <property type="entry name" value="Obg GTP-binding protein N-terminal domain"/>
    <property type="match status" value="1"/>
</dbReference>
<feature type="region of interest" description="Disordered" evidence="9">
    <location>
        <begin position="136"/>
        <end position="156"/>
    </location>
</feature>
<feature type="binding site" evidence="8">
    <location>
        <begin position="201"/>
        <end position="205"/>
    </location>
    <ligand>
        <name>GTP</name>
        <dbReference type="ChEBI" id="CHEBI:37565"/>
    </ligand>
</feature>
<dbReference type="InterPro" id="IPR006073">
    <property type="entry name" value="GTP-bd"/>
</dbReference>
<dbReference type="STRING" id="869211.Spith_1054"/>
<dbReference type="EC" id="3.6.5.-" evidence="8"/>
<dbReference type="PANTHER" id="PTHR11702:SF31">
    <property type="entry name" value="MITOCHONDRIAL RIBOSOME-ASSOCIATED GTPASE 2"/>
    <property type="match status" value="1"/>
</dbReference>
<dbReference type="Gene3D" id="3.40.50.300">
    <property type="entry name" value="P-loop containing nucleotide triphosphate hydrolases"/>
    <property type="match status" value="1"/>
</dbReference>
<reference evidence="12 13" key="1">
    <citation type="submission" date="2011-06" db="EMBL/GenBank/DDBJ databases">
        <title>The complete genome of Spirochaeta thermophila DSM 6578.</title>
        <authorList>
            <consortium name="US DOE Joint Genome Institute (JGI-PGF)"/>
            <person name="Lucas S."/>
            <person name="Lapidus A."/>
            <person name="Bruce D."/>
            <person name="Goodwin L."/>
            <person name="Pitluck S."/>
            <person name="Peters L."/>
            <person name="Kyrpides N."/>
            <person name="Mavromatis K."/>
            <person name="Ivanova N."/>
            <person name="Mikailova N."/>
            <person name="Pagani I."/>
            <person name="Chertkov O."/>
            <person name="Detter J.C."/>
            <person name="Tapia R."/>
            <person name="Han C."/>
            <person name="Land M."/>
            <person name="Hauser L."/>
            <person name="Markowitz V."/>
            <person name="Cheng J.-F."/>
            <person name="Hugenholtz P."/>
            <person name="Woyke T."/>
            <person name="Wu D."/>
            <person name="Spring S."/>
            <person name="Merkhoffer B."/>
            <person name="Schneider S."/>
            <person name="Klenk H.-P."/>
            <person name="Eisen J.A."/>
        </authorList>
    </citation>
    <scope>NUCLEOTIDE SEQUENCE [LARGE SCALE GENOMIC DNA]</scope>
    <source>
        <strain evidence="13">ATCC 700085 / DSM 6578 / Z-1203</strain>
    </source>
</reference>
<dbReference type="PANTHER" id="PTHR11702">
    <property type="entry name" value="DEVELOPMENTALLY REGULATED GTP-BINDING PROTEIN-RELATED"/>
    <property type="match status" value="1"/>
</dbReference>
<comment type="similarity">
    <text evidence="1 8">Belongs to the TRAFAC class OBG-HflX-like GTPase superfamily. OBG GTPase family.</text>
</comment>
<keyword evidence="5 8" id="KW-0378">Hydrolase</keyword>
<dbReference type="GO" id="GO:0043022">
    <property type="term" value="F:ribosome binding"/>
    <property type="evidence" value="ECO:0007669"/>
    <property type="project" value="UniProtKB-ARBA"/>
</dbReference>
<feature type="binding site" evidence="8">
    <location>
        <position position="183"/>
    </location>
    <ligand>
        <name>Mg(2+)</name>
        <dbReference type="ChEBI" id="CHEBI:18420"/>
    </ligand>
</feature>
<dbReference type="InterPro" id="IPR005225">
    <property type="entry name" value="Small_GTP-bd"/>
</dbReference>
<dbReference type="Pfam" id="PF01926">
    <property type="entry name" value="MMR_HSR1"/>
    <property type="match status" value="1"/>
</dbReference>
<keyword evidence="3 8" id="KW-0479">Metal-binding</keyword>
<dbReference type="InterPro" id="IPR031167">
    <property type="entry name" value="G_OBG"/>
</dbReference>
<feature type="domain" description="Obg" evidence="11">
    <location>
        <begin position="9"/>
        <end position="169"/>
    </location>
</feature>
<keyword evidence="6 8" id="KW-0460">Magnesium</keyword>
<comment type="function">
    <text evidence="8">An essential GTPase which binds GTP, GDP and possibly (p)ppGpp with moderate affinity, with high nucleotide exchange rates and a fairly low GTP hydrolysis rate. Plays a role in control of the cell cycle, stress response, ribosome biogenesis and in those bacteria that undergo differentiation, in morphogenesis control.</text>
</comment>
<dbReference type="SUPFAM" id="SSF52540">
    <property type="entry name" value="P-loop containing nucleoside triphosphate hydrolases"/>
    <property type="match status" value="1"/>
</dbReference>
<protein>
    <recommendedName>
        <fullName evidence="8">GTPase Obg</fullName>
        <ecNumber evidence="8">3.6.5.-</ecNumber>
    </recommendedName>
    <alternativeName>
        <fullName evidence="8">GTP-binding protein Obg</fullName>
    </alternativeName>
</protein>
<evidence type="ECO:0000313" key="13">
    <source>
        <dbReference type="Proteomes" id="UP000007254"/>
    </source>
</evidence>
<dbReference type="CDD" id="cd01898">
    <property type="entry name" value="Obg"/>
    <property type="match status" value="1"/>
</dbReference>
<keyword evidence="13" id="KW-1185">Reference proteome</keyword>
<dbReference type="RefSeq" id="WP_014624681.1">
    <property type="nucleotide sequence ID" value="NC_017583.1"/>
</dbReference>
<dbReference type="InterPro" id="IPR027417">
    <property type="entry name" value="P-loop_NTPase"/>
</dbReference>
<feature type="binding site" evidence="8">
    <location>
        <begin position="289"/>
        <end position="292"/>
    </location>
    <ligand>
        <name>GTP</name>
        <dbReference type="ChEBI" id="CHEBI:37565"/>
    </ligand>
</feature>
<dbReference type="PIRSF" id="PIRSF002401">
    <property type="entry name" value="GTP_bd_Obg/CgtA"/>
    <property type="match status" value="1"/>
</dbReference>
<dbReference type="FunFam" id="2.70.210.12:FF:000001">
    <property type="entry name" value="GTPase Obg"/>
    <property type="match status" value="1"/>
</dbReference>
<comment type="cofactor">
    <cofactor evidence="8">
        <name>Mg(2+)</name>
        <dbReference type="ChEBI" id="CHEBI:18420"/>
    </cofactor>
</comment>
<dbReference type="InterPro" id="IPR045086">
    <property type="entry name" value="OBG_GTPase"/>
</dbReference>
<keyword evidence="2 8" id="KW-0963">Cytoplasm</keyword>
<dbReference type="GO" id="GO:0003924">
    <property type="term" value="F:GTPase activity"/>
    <property type="evidence" value="ECO:0007669"/>
    <property type="project" value="UniProtKB-UniRule"/>
</dbReference>
<dbReference type="PROSITE" id="PS51710">
    <property type="entry name" value="G_OBG"/>
    <property type="match status" value="1"/>
</dbReference>
<dbReference type="InterPro" id="IPR036726">
    <property type="entry name" value="GTP1_OBG_dom_sf"/>
</dbReference>
<dbReference type="KEGG" id="stq:Spith_1054"/>
<dbReference type="InterPro" id="IPR006074">
    <property type="entry name" value="GTP1-OBG_CS"/>
</dbReference>
<evidence type="ECO:0000313" key="12">
    <source>
        <dbReference type="EMBL" id="AEJ61326.1"/>
    </source>
</evidence>
<evidence type="ECO:0000259" key="10">
    <source>
        <dbReference type="PROSITE" id="PS51710"/>
    </source>
</evidence>
<dbReference type="Pfam" id="PF01018">
    <property type="entry name" value="GTP1_OBG"/>
    <property type="match status" value="1"/>
</dbReference>
<comment type="subunit">
    <text evidence="8">Monomer.</text>
</comment>
<feature type="domain" description="OBG-type G" evidence="10">
    <location>
        <begin position="170"/>
        <end position="335"/>
    </location>
</feature>
<evidence type="ECO:0000256" key="5">
    <source>
        <dbReference type="ARBA" id="ARBA00022801"/>
    </source>
</evidence>
<dbReference type="NCBIfam" id="TIGR00231">
    <property type="entry name" value="small_GTP"/>
    <property type="match status" value="1"/>
</dbReference>
<gene>
    <name evidence="8" type="primary">obg</name>
    <name evidence="12" type="ordered locus">Spith_1054</name>
</gene>
<evidence type="ECO:0000256" key="6">
    <source>
        <dbReference type="ARBA" id="ARBA00022842"/>
    </source>
</evidence>
<dbReference type="GO" id="GO:0000287">
    <property type="term" value="F:magnesium ion binding"/>
    <property type="evidence" value="ECO:0007669"/>
    <property type="project" value="InterPro"/>
</dbReference>
<dbReference type="NCBIfam" id="TIGR02729">
    <property type="entry name" value="Obg_CgtA"/>
    <property type="match status" value="1"/>
</dbReference>
<feature type="binding site" evidence="8">
    <location>
        <position position="203"/>
    </location>
    <ligand>
        <name>Mg(2+)</name>
        <dbReference type="ChEBI" id="CHEBI:18420"/>
    </ligand>
</feature>
<dbReference type="PRINTS" id="PR00326">
    <property type="entry name" value="GTP1OBG"/>
</dbReference>
<dbReference type="NCBIfam" id="NF008955">
    <property type="entry name" value="PRK12297.1"/>
    <property type="match status" value="1"/>
</dbReference>